<reference evidence="2 3" key="2">
    <citation type="submission" date="2018-11" db="EMBL/GenBank/DDBJ databases">
        <authorList>
            <consortium name="Pathogen Informatics"/>
        </authorList>
    </citation>
    <scope>NUCLEOTIDE SEQUENCE [LARGE SCALE GENOMIC DNA]</scope>
</reference>
<name>A0A183D8E7_9BILA</name>
<dbReference type="GO" id="GO:0051015">
    <property type="term" value="F:actin filament binding"/>
    <property type="evidence" value="ECO:0007669"/>
    <property type="project" value="TreeGrafter"/>
</dbReference>
<organism evidence="4">
    <name type="scientific">Gongylonema pulchrum</name>
    <dbReference type="NCBI Taxonomy" id="637853"/>
    <lineage>
        <taxon>Eukaryota</taxon>
        <taxon>Metazoa</taxon>
        <taxon>Ecdysozoa</taxon>
        <taxon>Nematoda</taxon>
        <taxon>Chromadorea</taxon>
        <taxon>Rhabditida</taxon>
        <taxon>Spirurina</taxon>
        <taxon>Spiruromorpha</taxon>
        <taxon>Spiruroidea</taxon>
        <taxon>Gongylonematidae</taxon>
        <taxon>Gongylonema</taxon>
    </lineage>
</organism>
<evidence type="ECO:0000313" key="4">
    <source>
        <dbReference type="WBParaSite" id="GPUH_0000499501-mRNA-1"/>
    </source>
</evidence>
<evidence type="ECO:0000313" key="3">
    <source>
        <dbReference type="Proteomes" id="UP000271098"/>
    </source>
</evidence>
<feature type="region of interest" description="Disordered" evidence="1">
    <location>
        <begin position="42"/>
        <end position="121"/>
    </location>
</feature>
<dbReference type="OrthoDB" id="9806920at2759"/>
<dbReference type="PANTHER" id="PTHR45920:SF4">
    <property type="entry name" value="FORMIN HOMOLOGY 2 DOMAIN CONTAINING, ISOFORM I"/>
    <property type="match status" value="1"/>
</dbReference>
<evidence type="ECO:0000313" key="2">
    <source>
        <dbReference type="EMBL" id="VDK48493.1"/>
    </source>
</evidence>
<protein>
    <submittedName>
        <fullName evidence="4">FH2 domain-containing protein</fullName>
    </submittedName>
</protein>
<dbReference type="EMBL" id="UYRT01010032">
    <property type="protein sequence ID" value="VDK48493.1"/>
    <property type="molecule type" value="Genomic_DNA"/>
</dbReference>
<keyword evidence="3" id="KW-1185">Reference proteome</keyword>
<dbReference type="WBParaSite" id="GPUH_0000499501-mRNA-1">
    <property type="protein sequence ID" value="GPUH_0000499501-mRNA-1"/>
    <property type="gene ID" value="GPUH_0000499501"/>
</dbReference>
<dbReference type="PANTHER" id="PTHR45920">
    <property type="entry name" value="FORMIN HOMOLOGY 2 DOMAIN CONTAINING, ISOFORM I"/>
    <property type="match status" value="1"/>
</dbReference>
<feature type="compositionally biased region" description="Pro residues" evidence="1">
    <location>
        <begin position="54"/>
        <end position="75"/>
    </location>
</feature>
<sequence>MKPLIINDLDFSEFHKDEFEQDPLVMARLAAIAQEKGLIPGSVNGKIPLAPTEGMPPAPPPLPPGAQVAPPPPPLLASVNASKQPGSDTAATTAPVSKTGTLRLHWKPAQAEPPPVPSLKNKGTFWHKLDLPQIDANKLAQLFEQKAKESATIKTYSGDNLFGKHG</sequence>
<dbReference type="GO" id="GO:0005856">
    <property type="term" value="C:cytoskeleton"/>
    <property type="evidence" value="ECO:0007669"/>
    <property type="project" value="TreeGrafter"/>
</dbReference>
<dbReference type="Proteomes" id="UP000271098">
    <property type="component" value="Unassembled WGS sequence"/>
</dbReference>
<evidence type="ECO:0000256" key="1">
    <source>
        <dbReference type="SAM" id="MobiDB-lite"/>
    </source>
</evidence>
<dbReference type="GO" id="GO:0005737">
    <property type="term" value="C:cytoplasm"/>
    <property type="evidence" value="ECO:0007669"/>
    <property type="project" value="TreeGrafter"/>
</dbReference>
<dbReference type="GO" id="GO:0030866">
    <property type="term" value="P:cortical actin cytoskeleton organization"/>
    <property type="evidence" value="ECO:0007669"/>
    <property type="project" value="TreeGrafter"/>
</dbReference>
<reference evidence="4" key="1">
    <citation type="submission" date="2016-06" db="UniProtKB">
        <authorList>
            <consortium name="WormBaseParasite"/>
        </authorList>
    </citation>
    <scope>IDENTIFICATION</scope>
</reference>
<dbReference type="AlphaFoldDB" id="A0A183D8E7"/>
<gene>
    <name evidence="2" type="ORF">GPUH_LOCUS4988</name>
</gene>
<feature type="compositionally biased region" description="Polar residues" evidence="1">
    <location>
        <begin position="79"/>
        <end position="100"/>
    </location>
</feature>
<dbReference type="SUPFAM" id="SSF101447">
    <property type="entry name" value="Formin homology 2 domain (FH2 domain)"/>
    <property type="match status" value="1"/>
</dbReference>
<proteinExistence type="predicted"/>
<accession>A0A183D8E7</accession>